<dbReference type="AlphaFoldDB" id="A0A8S1YG71"/>
<dbReference type="EMBL" id="CAJJDO010000169">
    <property type="protein sequence ID" value="CAD8212587.1"/>
    <property type="molecule type" value="Genomic_DNA"/>
</dbReference>
<reference evidence="3" key="1">
    <citation type="submission" date="2021-01" db="EMBL/GenBank/DDBJ databases">
        <authorList>
            <consortium name="Genoscope - CEA"/>
            <person name="William W."/>
        </authorList>
    </citation>
    <scope>NUCLEOTIDE SEQUENCE</scope>
</reference>
<organism evidence="3 4">
    <name type="scientific">Paramecium pentaurelia</name>
    <dbReference type="NCBI Taxonomy" id="43138"/>
    <lineage>
        <taxon>Eukaryota</taxon>
        <taxon>Sar</taxon>
        <taxon>Alveolata</taxon>
        <taxon>Ciliophora</taxon>
        <taxon>Intramacronucleata</taxon>
        <taxon>Oligohymenophorea</taxon>
        <taxon>Peniculida</taxon>
        <taxon>Parameciidae</taxon>
        <taxon>Paramecium</taxon>
    </lineage>
</organism>
<dbReference type="Proteomes" id="UP000689195">
    <property type="component" value="Unassembled WGS sequence"/>
</dbReference>
<keyword evidence="4" id="KW-1185">Reference proteome</keyword>
<accession>A0A8S1YG71</accession>
<evidence type="ECO:0000313" key="3">
    <source>
        <dbReference type="EMBL" id="CAD8212591.1"/>
    </source>
</evidence>
<protein>
    <submittedName>
        <fullName evidence="3">Uncharacterized protein</fullName>
    </submittedName>
</protein>
<name>A0A8S1YG71_9CILI</name>
<evidence type="ECO:0000256" key="1">
    <source>
        <dbReference type="SAM" id="MobiDB-lite"/>
    </source>
</evidence>
<feature type="compositionally biased region" description="Basic residues" evidence="1">
    <location>
        <begin position="51"/>
        <end position="67"/>
    </location>
</feature>
<comment type="caution">
    <text evidence="3">The sequence shown here is derived from an EMBL/GenBank/DDBJ whole genome shotgun (WGS) entry which is preliminary data.</text>
</comment>
<sequence>MNQLEGIYDNFQRVKAVIDDNEITQANLMDFTTLNLLCYEEPLRVEDGNAKWHKRKRKQRKGKKRREKDKAISNSKKRKVDYYK</sequence>
<dbReference type="EMBL" id="CAJJDO010000169">
    <property type="protein sequence ID" value="CAD8212591.1"/>
    <property type="molecule type" value="Genomic_DNA"/>
</dbReference>
<gene>
    <name evidence="2" type="ORF">PPENT_87.1.T1690046</name>
    <name evidence="3" type="ORF">PPENT_87.1.T1690048</name>
</gene>
<evidence type="ECO:0000313" key="4">
    <source>
        <dbReference type="Proteomes" id="UP000689195"/>
    </source>
</evidence>
<feature type="region of interest" description="Disordered" evidence="1">
    <location>
        <begin position="49"/>
        <end position="84"/>
    </location>
</feature>
<evidence type="ECO:0000313" key="2">
    <source>
        <dbReference type="EMBL" id="CAD8212587.1"/>
    </source>
</evidence>
<proteinExistence type="predicted"/>
<feature type="compositionally biased region" description="Basic residues" evidence="1">
    <location>
        <begin position="75"/>
        <end position="84"/>
    </location>
</feature>